<accession>A0A0J0XQE8</accession>
<gene>
    <name evidence="1" type="ORF">CC85DRAFT_62504</name>
</gene>
<keyword evidence="2" id="KW-1185">Reference proteome</keyword>
<proteinExistence type="predicted"/>
<dbReference type="EMBL" id="KQ087196">
    <property type="protein sequence ID" value="KLT43340.1"/>
    <property type="molecule type" value="Genomic_DNA"/>
</dbReference>
<dbReference type="RefSeq" id="XP_018279831.1">
    <property type="nucleotide sequence ID" value="XM_018427308.1"/>
</dbReference>
<protein>
    <submittedName>
        <fullName evidence="1">Uncharacterized protein</fullName>
    </submittedName>
</protein>
<dbReference type="Proteomes" id="UP000053611">
    <property type="component" value="Unassembled WGS sequence"/>
</dbReference>
<name>A0A0J0XQE8_9TREE</name>
<dbReference type="AlphaFoldDB" id="A0A0J0XQE8"/>
<evidence type="ECO:0000313" key="1">
    <source>
        <dbReference type="EMBL" id="KLT43340.1"/>
    </source>
</evidence>
<reference evidence="1 2" key="1">
    <citation type="submission" date="2015-03" db="EMBL/GenBank/DDBJ databases">
        <title>Genomics and transcriptomics of the oil-accumulating basidiomycete yeast T. oleaginosus allow insights into substrate utilization and the diverse evolutionary trajectories of mating systems in fungi.</title>
        <authorList>
            <consortium name="DOE Joint Genome Institute"/>
            <person name="Kourist R."/>
            <person name="Kracht O."/>
            <person name="Bracharz F."/>
            <person name="Lipzen A."/>
            <person name="Nolan M."/>
            <person name="Ohm R."/>
            <person name="Grigoriev I."/>
            <person name="Sun S."/>
            <person name="Heitman J."/>
            <person name="Bruck T."/>
            <person name="Nowrousian M."/>
        </authorList>
    </citation>
    <scope>NUCLEOTIDE SEQUENCE [LARGE SCALE GENOMIC DNA]</scope>
    <source>
        <strain evidence="1 2">IBC0246</strain>
    </source>
</reference>
<sequence>MIHDPCLHARTVDGMPAPCSVKSSLSKTRNTTVADWAADRRDGATAQRQKKRGNWYLSGTQCRLWPTPRDGHVHVTQVFSLANWDYVPARAAQCGEGERGQERGTAGCSPCDCSTAPIHDVNSQVFRRGDCSPLITPAMSQAKALRVHLQFCCIDPTLSRVSHAACSMQHASVLF</sequence>
<evidence type="ECO:0000313" key="2">
    <source>
        <dbReference type="Proteomes" id="UP000053611"/>
    </source>
</evidence>
<organism evidence="1 2">
    <name type="scientific">Cutaneotrichosporon oleaginosum</name>
    <dbReference type="NCBI Taxonomy" id="879819"/>
    <lineage>
        <taxon>Eukaryota</taxon>
        <taxon>Fungi</taxon>
        <taxon>Dikarya</taxon>
        <taxon>Basidiomycota</taxon>
        <taxon>Agaricomycotina</taxon>
        <taxon>Tremellomycetes</taxon>
        <taxon>Trichosporonales</taxon>
        <taxon>Trichosporonaceae</taxon>
        <taxon>Cutaneotrichosporon</taxon>
    </lineage>
</organism>
<dbReference type="GeneID" id="28987911"/>